<dbReference type="PANTHER" id="PTHR46494">
    <property type="entry name" value="CORA FAMILY METAL ION TRANSPORTER (EUROFUNG)"/>
    <property type="match status" value="1"/>
</dbReference>
<comment type="similarity">
    <text evidence="2">Belongs to the CorA metal ion transporter (MIT) (TC 1.A.35) family.</text>
</comment>
<evidence type="ECO:0000256" key="2">
    <source>
        <dbReference type="ARBA" id="ARBA00009765"/>
    </source>
</evidence>
<accession>A0ABY4SFJ6</accession>
<dbReference type="InterPro" id="IPR002523">
    <property type="entry name" value="MgTranspt_CorA/ZnTranspt_ZntB"/>
</dbReference>
<dbReference type="RefSeq" id="WP_250200251.1">
    <property type="nucleotide sequence ID" value="NZ_CP097638.1"/>
</dbReference>
<dbReference type="PANTHER" id="PTHR46494:SF3">
    <property type="entry name" value="ZINC TRANSPORT PROTEIN ZNTB"/>
    <property type="match status" value="1"/>
</dbReference>
<keyword evidence="8 11" id="KW-1133">Transmembrane helix</keyword>
<evidence type="ECO:0000256" key="10">
    <source>
        <dbReference type="ARBA" id="ARBA00023136"/>
    </source>
</evidence>
<dbReference type="Gene3D" id="1.20.58.340">
    <property type="entry name" value="Magnesium transport protein CorA, transmembrane region"/>
    <property type="match status" value="2"/>
</dbReference>
<geneLocation type="plasmid" evidence="12 13">
    <name>B</name>
</geneLocation>
<keyword evidence="13" id="KW-1185">Reference proteome</keyword>
<proteinExistence type="inferred from homology"/>
<sequence length="316" mass="34881">MHHIELNGGADATGPRAVWLHMCIRHPETGQYLVGDEGLDPLAVEAMLREDTRSRILPRPAGVMVLLKAMHQRDGHRPEDMISLRIWIDEMRVITTREADIDAVRELRERLRAGHGPRSTTEFLADLIDSHLAETAEEVERLEDAAATIDAHELAGDDGCDATCGRLAVLSLTIAGLQRHLAPQRAVFEGLGRLTCAFVTDHDRARWHEAQDQLLRLLESLQAQQERLVIVAGQAQRIQDRRTANVGLVLSMAAAAFLPLTFVTGLLGMNVAGIPMAERPWAFAAVTAGCAAFAAAALLWMRRRNWLRAKGGRSRL</sequence>
<evidence type="ECO:0000256" key="6">
    <source>
        <dbReference type="ARBA" id="ARBA00022692"/>
    </source>
</evidence>
<evidence type="ECO:0000256" key="3">
    <source>
        <dbReference type="ARBA" id="ARBA00022448"/>
    </source>
</evidence>
<dbReference type="SUPFAM" id="SSF143865">
    <property type="entry name" value="CorA soluble domain-like"/>
    <property type="match status" value="1"/>
</dbReference>
<dbReference type="SUPFAM" id="SSF144083">
    <property type="entry name" value="Magnesium transport protein CorA, transmembrane region"/>
    <property type="match status" value="1"/>
</dbReference>
<protein>
    <recommendedName>
        <fullName evidence="14">Magnesium transporter CorA</fullName>
    </recommendedName>
</protein>
<reference evidence="12" key="1">
    <citation type="submission" date="2022-05" db="EMBL/GenBank/DDBJ databases">
        <title>An RpoN-dependent PEP-CTERM gene is involved in floc formation of an Aquincola tertiaricarbonis strain.</title>
        <authorList>
            <person name="Qiu D."/>
            <person name="Xia M."/>
        </authorList>
    </citation>
    <scope>NUCLEOTIDE SEQUENCE</scope>
    <source>
        <strain evidence="12">RN12</strain>
        <plasmid evidence="12">B</plasmid>
    </source>
</reference>
<evidence type="ECO:0000313" key="12">
    <source>
        <dbReference type="EMBL" id="URI12082.1"/>
    </source>
</evidence>
<dbReference type="Gene3D" id="3.30.460.20">
    <property type="entry name" value="CorA soluble domain-like"/>
    <property type="match status" value="1"/>
</dbReference>
<dbReference type="Proteomes" id="UP001056201">
    <property type="component" value="Plasmid B"/>
</dbReference>
<keyword evidence="7" id="KW-0862">Zinc</keyword>
<feature type="transmembrane region" description="Helical" evidence="11">
    <location>
        <begin position="246"/>
        <end position="269"/>
    </location>
</feature>
<evidence type="ECO:0000256" key="11">
    <source>
        <dbReference type="SAM" id="Phobius"/>
    </source>
</evidence>
<gene>
    <name evidence="12" type="ORF">MW290_32465</name>
</gene>
<keyword evidence="12" id="KW-0614">Plasmid</keyword>
<keyword evidence="9" id="KW-0406">Ion transport</keyword>
<organism evidence="12 13">
    <name type="scientific">Aquincola tertiaricarbonis</name>
    <dbReference type="NCBI Taxonomy" id="391953"/>
    <lineage>
        <taxon>Bacteria</taxon>
        <taxon>Pseudomonadati</taxon>
        <taxon>Pseudomonadota</taxon>
        <taxon>Betaproteobacteria</taxon>
        <taxon>Burkholderiales</taxon>
        <taxon>Sphaerotilaceae</taxon>
        <taxon>Aquincola</taxon>
    </lineage>
</organism>
<evidence type="ECO:0000256" key="9">
    <source>
        <dbReference type="ARBA" id="ARBA00023065"/>
    </source>
</evidence>
<keyword evidence="4" id="KW-1003">Cell membrane</keyword>
<evidence type="ECO:0008006" key="14">
    <source>
        <dbReference type="Google" id="ProtNLM"/>
    </source>
</evidence>
<dbReference type="EMBL" id="CP097638">
    <property type="protein sequence ID" value="URI12082.1"/>
    <property type="molecule type" value="Genomic_DNA"/>
</dbReference>
<dbReference type="InterPro" id="IPR045863">
    <property type="entry name" value="CorA_TM1_TM2"/>
</dbReference>
<evidence type="ECO:0000313" key="13">
    <source>
        <dbReference type="Proteomes" id="UP001056201"/>
    </source>
</evidence>
<evidence type="ECO:0000256" key="5">
    <source>
        <dbReference type="ARBA" id="ARBA00022519"/>
    </source>
</evidence>
<keyword evidence="6 11" id="KW-0812">Transmembrane</keyword>
<evidence type="ECO:0000256" key="1">
    <source>
        <dbReference type="ARBA" id="ARBA00004651"/>
    </source>
</evidence>
<evidence type="ECO:0000256" key="8">
    <source>
        <dbReference type="ARBA" id="ARBA00022989"/>
    </source>
</evidence>
<keyword evidence="5" id="KW-0997">Cell inner membrane</keyword>
<comment type="subcellular location">
    <subcellularLocation>
        <location evidence="1">Cell membrane</location>
        <topology evidence="1">Multi-pass membrane protein</topology>
    </subcellularLocation>
</comment>
<dbReference type="InterPro" id="IPR045861">
    <property type="entry name" value="CorA_cytoplasmic_dom"/>
</dbReference>
<keyword evidence="10 11" id="KW-0472">Membrane</keyword>
<feature type="transmembrane region" description="Helical" evidence="11">
    <location>
        <begin position="281"/>
        <end position="301"/>
    </location>
</feature>
<keyword evidence="3" id="KW-0813">Transport</keyword>
<evidence type="ECO:0000256" key="4">
    <source>
        <dbReference type="ARBA" id="ARBA00022475"/>
    </source>
</evidence>
<name>A0ABY4SFJ6_AQUTE</name>
<evidence type="ECO:0000256" key="7">
    <source>
        <dbReference type="ARBA" id="ARBA00022833"/>
    </source>
</evidence>
<dbReference type="Pfam" id="PF01544">
    <property type="entry name" value="CorA"/>
    <property type="match status" value="1"/>
</dbReference>